<accession>A0AAV5WZN7</accession>
<keyword evidence="2" id="KW-1185">Reference proteome</keyword>
<evidence type="ECO:0000313" key="1">
    <source>
        <dbReference type="EMBL" id="GMT36813.1"/>
    </source>
</evidence>
<protein>
    <submittedName>
        <fullName evidence="1">Uncharacterized protein</fullName>
    </submittedName>
</protein>
<evidence type="ECO:0000313" key="2">
    <source>
        <dbReference type="Proteomes" id="UP001432322"/>
    </source>
</evidence>
<dbReference type="AlphaFoldDB" id="A0AAV5WZN7"/>
<feature type="non-terminal residue" evidence="1">
    <location>
        <position position="1"/>
    </location>
</feature>
<dbReference type="EMBL" id="BTSY01000007">
    <property type="protein sequence ID" value="GMT36813.1"/>
    <property type="molecule type" value="Genomic_DNA"/>
</dbReference>
<organism evidence="1 2">
    <name type="scientific">Pristionchus fissidentatus</name>
    <dbReference type="NCBI Taxonomy" id="1538716"/>
    <lineage>
        <taxon>Eukaryota</taxon>
        <taxon>Metazoa</taxon>
        <taxon>Ecdysozoa</taxon>
        <taxon>Nematoda</taxon>
        <taxon>Chromadorea</taxon>
        <taxon>Rhabditida</taxon>
        <taxon>Rhabditina</taxon>
        <taxon>Diplogasteromorpha</taxon>
        <taxon>Diplogasteroidea</taxon>
        <taxon>Neodiplogasteridae</taxon>
        <taxon>Pristionchus</taxon>
    </lineage>
</organism>
<gene>
    <name evidence="1" type="ORF">PFISCL1PPCAC_28110</name>
</gene>
<feature type="non-terminal residue" evidence="1">
    <location>
        <position position="68"/>
    </location>
</feature>
<dbReference type="Proteomes" id="UP001432322">
    <property type="component" value="Unassembled WGS sequence"/>
</dbReference>
<proteinExistence type="predicted"/>
<reference evidence="1" key="1">
    <citation type="submission" date="2023-10" db="EMBL/GenBank/DDBJ databases">
        <title>Genome assembly of Pristionchus species.</title>
        <authorList>
            <person name="Yoshida K."/>
            <person name="Sommer R.J."/>
        </authorList>
    </citation>
    <scope>NUCLEOTIDE SEQUENCE</scope>
    <source>
        <strain evidence="1">RS5133</strain>
    </source>
</reference>
<sequence length="68" mass="7994">NMMRQHGPDSENVQNALSYVDFAWQYELKNDLKKNPVNMLVYSFCDIFARTFESVYSKNKGEQSAYTM</sequence>
<name>A0AAV5WZN7_9BILA</name>
<comment type="caution">
    <text evidence="1">The sequence shown here is derived from an EMBL/GenBank/DDBJ whole genome shotgun (WGS) entry which is preliminary data.</text>
</comment>